<sequence length="187" mass="20997">MAVSVPVNLRQFFPSNSARNFFSTTRLIYTTNENEAADDIAAIGQTLKEQFQQQITPESLEEKLRTLIAFEYSPFTRMVFRPIKDFVLKLVNYISNRNLTIAISNLGKVTFPDPINGYIKKMYFHTSAVRPQFCAISHGEHLTVSFTSPFVDSTIEEQFVRVLTDAGVAVTVAANKVTSEDLEGESS</sequence>
<comment type="caution">
    <text evidence="1">The sequence shown here is derived from an EMBL/GenBank/DDBJ whole genome shotgun (WGS) entry which is preliminary data.</text>
</comment>
<name>A0A645HI99_9ZZZZ</name>
<protein>
    <submittedName>
        <fullName evidence="1">Uncharacterized protein</fullName>
    </submittedName>
</protein>
<organism evidence="1">
    <name type="scientific">bioreactor metagenome</name>
    <dbReference type="NCBI Taxonomy" id="1076179"/>
    <lineage>
        <taxon>unclassified sequences</taxon>
        <taxon>metagenomes</taxon>
        <taxon>ecological metagenomes</taxon>
    </lineage>
</organism>
<dbReference type="AlphaFoldDB" id="A0A645HI99"/>
<accession>A0A645HI99</accession>
<dbReference type="EMBL" id="VSSQ01093163">
    <property type="protein sequence ID" value="MPN38122.1"/>
    <property type="molecule type" value="Genomic_DNA"/>
</dbReference>
<evidence type="ECO:0000313" key="1">
    <source>
        <dbReference type="EMBL" id="MPN38122.1"/>
    </source>
</evidence>
<gene>
    <name evidence="1" type="ORF">SDC9_185646</name>
</gene>
<reference evidence="1" key="1">
    <citation type="submission" date="2019-08" db="EMBL/GenBank/DDBJ databases">
        <authorList>
            <person name="Kucharzyk K."/>
            <person name="Murdoch R.W."/>
            <person name="Higgins S."/>
            <person name="Loffler F."/>
        </authorList>
    </citation>
    <scope>NUCLEOTIDE SEQUENCE</scope>
</reference>
<proteinExistence type="predicted"/>